<evidence type="ECO:0000259" key="1">
    <source>
        <dbReference type="Pfam" id="PF08044"/>
    </source>
</evidence>
<reference evidence="2 3" key="1">
    <citation type="submission" date="2018-01" db="EMBL/GenBank/DDBJ databases">
        <title>Draft genome sequence of Sphaerisporangium sp. 7K107.</title>
        <authorList>
            <person name="Sahin N."/>
            <person name="Saygin H."/>
            <person name="Ay H."/>
        </authorList>
    </citation>
    <scope>NUCLEOTIDE SEQUENCE [LARGE SCALE GENOMIC DNA]</scope>
    <source>
        <strain evidence="2 3">7K107</strain>
    </source>
</reference>
<dbReference type="PANTHER" id="PTHR40763:SF5">
    <property type="entry name" value="MEMBRANE PROTEIN"/>
    <property type="match status" value="1"/>
</dbReference>
<proteinExistence type="predicted"/>
<keyword evidence="3" id="KW-1185">Reference proteome</keyword>
<dbReference type="Pfam" id="PF08044">
    <property type="entry name" value="DUF1707"/>
    <property type="match status" value="1"/>
</dbReference>
<dbReference type="InterPro" id="IPR012551">
    <property type="entry name" value="DUF1707_SHOCT-like"/>
</dbReference>
<name>A0A2W2GNW3_9ACTN</name>
<feature type="domain" description="DUF1707" evidence="1">
    <location>
        <begin position="1"/>
        <end position="52"/>
    </location>
</feature>
<organism evidence="2 3">
    <name type="scientific">Spongiactinospora gelatinilytica</name>
    <dbReference type="NCBI Taxonomy" id="2666298"/>
    <lineage>
        <taxon>Bacteria</taxon>
        <taxon>Bacillati</taxon>
        <taxon>Actinomycetota</taxon>
        <taxon>Actinomycetes</taxon>
        <taxon>Streptosporangiales</taxon>
        <taxon>Streptosporangiaceae</taxon>
        <taxon>Spongiactinospora</taxon>
    </lineage>
</organism>
<protein>
    <recommendedName>
        <fullName evidence="1">DUF1707 domain-containing protein</fullName>
    </recommendedName>
</protein>
<gene>
    <name evidence="2" type="ORF">C1I98_20900</name>
</gene>
<dbReference type="Proteomes" id="UP000248544">
    <property type="component" value="Unassembled WGS sequence"/>
</dbReference>
<dbReference type="AlphaFoldDB" id="A0A2W2GNW3"/>
<evidence type="ECO:0000313" key="3">
    <source>
        <dbReference type="Proteomes" id="UP000248544"/>
    </source>
</evidence>
<evidence type="ECO:0000313" key="2">
    <source>
        <dbReference type="EMBL" id="PZG41745.1"/>
    </source>
</evidence>
<sequence length="169" mass="18404">MRVTHAERDRAVELLQQAFADGRLTSLEMEERIAGALAARSRGDLAPLTADLGGAEPEKVVELKGTGGRITRTGAWRVPRALRVESDYGGVVLDLSHAVIEHPVIDIELSLEYGSALLTVPSDADVDVDGVVCQWGRVVCRAPKRRQPGGPRIRLTGKLGYGRLKVRFR</sequence>
<comment type="caution">
    <text evidence="2">The sequence shown here is derived from an EMBL/GenBank/DDBJ whole genome shotgun (WGS) entry which is preliminary data.</text>
</comment>
<dbReference type="PANTHER" id="PTHR40763">
    <property type="entry name" value="MEMBRANE PROTEIN-RELATED"/>
    <property type="match status" value="1"/>
</dbReference>
<dbReference type="EMBL" id="POUA01000167">
    <property type="protein sequence ID" value="PZG41745.1"/>
    <property type="molecule type" value="Genomic_DNA"/>
</dbReference>
<accession>A0A2W2GNW3</accession>